<dbReference type="PANTHER" id="PTHR32347">
    <property type="entry name" value="EFFLUX SYSTEM COMPONENT YKNX-RELATED"/>
    <property type="match status" value="1"/>
</dbReference>
<sequence>MSEESTLQTENGASPRRRGRAATAIAVTAALLSAAGIVAAGFIRSPAQAVADAAPPPPSLLTAQVEYRVLTDSVILRGSVKAEQTIEVMAGGQTEGSPVVTKLPVKPGQAIKAGQVLIEVSGRPVIALRGSLPMYRDLEPGTRGNDVAQLQTALGSLGYRTQGDDRGFFGPWTKAAVTALYADRGYAPLPALPEGALTPEAAAEEVKTAQWALEDLPKDAPAVQRTRVGEELRKARARLAEIEAASGPMVPESELTFLGSFPARVESVSVRIGTRVSGSMMVISAGKLIVNGTLQPHQKGLVQPNRPVEILSETMGTAVSGTVTNVSDVPQSSARDTTEGGADAATGERGYPLVVRPDTPLSTQFAGQDVRLTVEAASTRKQVLVVPFSAVSAGVDGKTSVTVLSFDGSRHRVPVTTGASGNGYVEVRPAASHGLAEGQKVIVGTRRQSQGGVADD</sequence>
<keyword evidence="4" id="KW-1133">Transmembrane helix</keyword>
<dbReference type="Proteomes" id="UP001551210">
    <property type="component" value="Unassembled WGS sequence"/>
</dbReference>
<dbReference type="Gene3D" id="1.10.101.10">
    <property type="entry name" value="PGBD-like superfamily/PGBD"/>
    <property type="match status" value="1"/>
</dbReference>
<keyword evidence="8" id="KW-1185">Reference proteome</keyword>
<evidence type="ECO:0000256" key="1">
    <source>
        <dbReference type="ARBA" id="ARBA00004196"/>
    </source>
</evidence>
<feature type="domain" description="Peptidoglycan binding-like" evidence="5">
    <location>
        <begin position="143"/>
        <end position="179"/>
    </location>
</feature>
<comment type="caution">
    <text evidence="7">The sequence shown here is derived from an EMBL/GenBank/DDBJ whole genome shotgun (WGS) entry which is preliminary data.</text>
</comment>
<feature type="domain" description="Multidrug resistance protein MdtA-like C-terminal permuted SH3" evidence="6">
    <location>
        <begin position="382"/>
        <end position="444"/>
    </location>
</feature>
<evidence type="ECO:0000259" key="5">
    <source>
        <dbReference type="Pfam" id="PF01471"/>
    </source>
</evidence>
<dbReference type="PANTHER" id="PTHR32347:SF23">
    <property type="entry name" value="BLL5650 PROTEIN"/>
    <property type="match status" value="1"/>
</dbReference>
<dbReference type="InterPro" id="IPR058627">
    <property type="entry name" value="MdtA-like_C"/>
</dbReference>
<feature type="transmembrane region" description="Helical" evidence="4">
    <location>
        <begin position="21"/>
        <end position="43"/>
    </location>
</feature>
<dbReference type="RefSeq" id="WP_359204210.1">
    <property type="nucleotide sequence ID" value="NZ_JBEZAM010000003.1"/>
</dbReference>
<dbReference type="Pfam" id="PF01471">
    <property type="entry name" value="PG_binding_1"/>
    <property type="match status" value="1"/>
</dbReference>
<dbReference type="Gene3D" id="2.40.420.20">
    <property type="match status" value="1"/>
</dbReference>
<dbReference type="EMBL" id="JBEZAM010000003">
    <property type="protein sequence ID" value="MEU7292310.1"/>
    <property type="molecule type" value="Genomic_DNA"/>
</dbReference>
<keyword evidence="4" id="KW-0472">Membrane</keyword>
<evidence type="ECO:0000313" key="7">
    <source>
        <dbReference type="EMBL" id="MEU7292310.1"/>
    </source>
</evidence>
<dbReference type="InterPro" id="IPR036365">
    <property type="entry name" value="PGBD-like_sf"/>
</dbReference>
<comment type="subcellular location">
    <subcellularLocation>
        <location evidence="1">Cell envelope</location>
    </subcellularLocation>
</comment>
<reference evidence="7 8" key="1">
    <citation type="submission" date="2024-06" db="EMBL/GenBank/DDBJ databases">
        <title>The Natural Products Discovery Center: Release of the First 8490 Sequenced Strains for Exploring Actinobacteria Biosynthetic Diversity.</title>
        <authorList>
            <person name="Kalkreuter E."/>
            <person name="Kautsar S.A."/>
            <person name="Yang D."/>
            <person name="Bader C.D."/>
            <person name="Teijaro C.N."/>
            <person name="Fluegel L."/>
            <person name="Davis C.M."/>
            <person name="Simpson J.R."/>
            <person name="Lauterbach L."/>
            <person name="Steele A.D."/>
            <person name="Gui C."/>
            <person name="Meng S."/>
            <person name="Li G."/>
            <person name="Viehrig K."/>
            <person name="Ye F."/>
            <person name="Su P."/>
            <person name="Kiefer A.F."/>
            <person name="Nichols A."/>
            <person name="Cepeda A.J."/>
            <person name="Yan W."/>
            <person name="Fan B."/>
            <person name="Jiang Y."/>
            <person name="Adhikari A."/>
            <person name="Zheng C.-J."/>
            <person name="Schuster L."/>
            <person name="Cowan T.M."/>
            <person name="Smanski M.J."/>
            <person name="Chevrette M.G."/>
            <person name="De Carvalho L.P.S."/>
            <person name="Shen B."/>
        </authorList>
    </citation>
    <scope>NUCLEOTIDE SEQUENCE [LARGE SCALE GENOMIC DNA]</scope>
    <source>
        <strain evidence="7 8">NPDC045705</strain>
    </source>
</reference>
<evidence type="ECO:0000256" key="2">
    <source>
        <dbReference type="ARBA" id="ARBA00023054"/>
    </source>
</evidence>
<accession>A0ABV3CQ26</accession>
<feature type="region of interest" description="Disordered" evidence="3">
    <location>
        <begin position="329"/>
        <end position="348"/>
    </location>
</feature>
<evidence type="ECO:0000259" key="6">
    <source>
        <dbReference type="Pfam" id="PF25967"/>
    </source>
</evidence>
<keyword evidence="2" id="KW-0175">Coiled coil</keyword>
<gene>
    <name evidence="7" type="ORF">AB0A76_03750</name>
</gene>
<dbReference type="InterPro" id="IPR002477">
    <property type="entry name" value="Peptidoglycan-bd-like"/>
</dbReference>
<keyword evidence="4" id="KW-0812">Transmembrane</keyword>
<dbReference type="InterPro" id="IPR050465">
    <property type="entry name" value="UPF0194_transport"/>
</dbReference>
<proteinExistence type="predicted"/>
<evidence type="ECO:0000256" key="4">
    <source>
        <dbReference type="SAM" id="Phobius"/>
    </source>
</evidence>
<evidence type="ECO:0000313" key="8">
    <source>
        <dbReference type="Proteomes" id="UP001551210"/>
    </source>
</evidence>
<dbReference type="Pfam" id="PF25967">
    <property type="entry name" value="RND-MFP_C"/>
    <property type="match status" value="1"/>
</dbReference>
<dbReference type="InterPro" id="IPR036366">
    <property type="entry name" value="PGBDSf"/>
</dbReference>
<name>A0ABV3CQ26_STREX</name>
<evidence type="ECO:0000256" key="3">
    <source>
        <dbReference type="SAM" id="MobiDB-lite"/>
    </source>
</evidence>
<protein>
    <submittedName>
        <fullName evidence="7">Peptidoglycan-binding protein</fullName>
    </submittedName>
</protein>
<dbReference type="SUPFAM" id="SSF47090">
    <property type="entry name" value="PGBD-like"/>
    <property type="match status" value="1"/>
</dbReference>
<organism evidence="7 8">
    <name type="scientific">Streptomyces exfoliatus</name>
    <name type="common">Streptomyces hydrogenans</name>
    <dbReference type="NCBI Taxonomy" id="1905"/>
    <lineage>
        <taxon>Bacteria</taxon>
        <taxon>Bacillati</taxon>
        <taxon>Actinomycetota</taxon>
        <taxon>Actinomycetes</taxon>
        <taxon>Kitasatosporales</taxon>
        <taxon>Streptomycetaceae</taxon>
        <taxon>Streptomyces</taxon>
    </lineage>
</organism>